<proteinExistence type="predicted"/>
<feature type="domain" description="Methyltransferase" evidence="1">
    <location>
        <begin position="50"/>
        <end position="122"/>
    </location>
</feature>
<name>A0A975W9J7_9RHOB</name>
<dbReference type="AlphaFoldDB" id="A0A975W9J7"/>
<dbReference type="Gene3D" id="3.40.50.150">
    <property type="entry name" value="Vaccinia Virus protein VP39"/>
    <property type="match status" value="1"/>
</dbReference>
<accession>A0A975W9J7</accession>
<dbReference type="GO" id="GO:0008168">
    <property type="term" value="F:methyltransferase activity"/>
    <property type="evidence" value="ECO:0007669"/>
    <property type="project" value="InterPro"/>
</dbReference>
<sequence>MTMTSVSTETTDNAFLGGRVQLLQPRRGYRAGVDPVLLAAAVAARPGEAVLELGCGVGTALLCLGARVPGLTLCGVEVQPDYAELARRNAARNRLSAEVVCADLADLPPGVKARTFDQVLANPPYFQRTTSHASPDAGRETGRGEGLALGHWIAVAARRLRTGGFATFIQRAERLPEMLAGCEGRLGGLEVLPLIPRAGRAARLVLLRGRKGGGAAFRLHAPVVLHHGEAHLADGDDYAPRIADVLRNGAALPFAAAGKQG</sequence>
<dbReference type="InterPro" id="IPR050210">
    <property type="entry name" value="tRNA_Adenine-N(6)_MTase"/>
</dbReference>
<dbReference type="GO" id="GO:0032259">
    <property type="term" value="P:methylation"/>
    <property type="evidence" value="ECO:0007669"/>
    <property type="project" value="InterPro"/>
</dbReference>
<dbReference type="RefSeq" id="WP_244526471.1">
    <property type="nucleotide sequence ID" value="NZ_CBDCHJ010000006.1"/>
</dbReference>
<evidence type="ECO:0000313" key="2">
    <source>
        <dbReference type="EMBL" id="SEJ37656.1"/>
    </source>
</evidence>
<organism evidence="2 3">
    <name type="scientific">Marinovum algicola</name>
    <dbReference type="NCBI Taxonomy" id="42444"/>
    <lineage>
        <taxon>Bacteria</taxon>
        <taxon>Pseudomonadati</taxon>
        <taxon>Pseudomonadota</taxon>
        <taxon>Alphaproteobacteria</taxon>
        <taxon>Rhodobacterales</taxon>
        <taxon>Roseobacteraceae</taxon>
        <taxon>Marinovum</taxon>
    </lineage>
</organism>
<dbReference type="SUPFAM" id="SSF53335">
    <property type="entry name" value="S-adenosyl-L-methionine-dependent methyltransferases"/>
    <property type="match status" value="1"/>
</dbReference>
<reference evidence="2 3" key="1">
    <citation type="submission" date="2016-10" db="EMBL/GenBank/DDBJ databases">
        <authorList>
            <person name="Varghese N."/>
            <person name="Submissions S."/>
        </authorList>
    </citation>
    <scope>NUCLEOTIDE SEQUENCE [LARGE SCALE GENOMIC DNA]</scope>
    <source>
        <strain evidence="2 3">FF3</strain>
    </source>
</reference>
<dbReference type="PROSITE" id="PS00092">
    <property type="entry name" value="N6_MTASE"/>
    <property type="match status" value="1"/>
</dbReference>
<protein>
    <submittedName>
        <fullName evidence="2">tRNA1(Val) A37 N6-methylase TrmN6</fullName>
    </submittedName>
</protein>
<dbReference type="CDD" id="cd02440">
    <property type="entry name" value="AdoMet_MTases"/>
    <property type="match status" value="1"/>
</dbReference>
<evidence type="ECO:0000313" key="3">
    <source>
        <dbReference type="Proteomes" id="UP000182932"/>
    </source>
</evidence>
<dbReference type="EMBL" id="FNYY01000005">
    <property type="protein sequence ID" value="SEJ37656.1"/>
    <property type="molecule type" value="Genomic_DNA"/>
</dbReference>
<comment type="caution">
    <text evidence="2">The sequence shown here is derived from an EMBL/GenBank/DDBJ whole genome shotgun (WGS) entry which is preliminary data.</text>
</comment>
<dbReference type="PANTHER" id="PTHR47739:SF1">
    <property type="entry name" value="TRNA1(VAL) (ADENINE(37)-N6)-METHYLTRANSFERASE"/>
    <property type="match status" value="1"/>
</dbReference>
<dbReference type="Proteomes" id="UP000182932">
    <property type="component" value="Unassembled WGS sequence"/>
</dbReference>
<dbReference type="InterPro" id="IPR002052">
    <property type="entry name" value="DNA_methylase_N6_adenine_CS"/>
</dbReference>
<dbReference type="Pfam" id="PF13649">
    <property type="entry name" value="Methyltransf_25"/>
    <property type="match status" value="1"/>
</dbReference>
<keyword evidence="3" id="KW-1185">Reference proteome</keyword>
<gene>
    <name evidence="2" type="ORF">SAMN04487940_105154</name>
</gene>
<dbReference type="InterPro" id="IPR029063">
    <property type="entry name" value="SAM-dependent_MTases_sf"/>
</dbReference>
<evidence type="ECO:0000259" key="1">
    <source>
        <dbReference type="Pfam" id="PF13649"/>
    </source>
</evidence>
<dbReference type="GO" id="GO:0003676">
    <property type="term" value="F:nucleic acid binding"/>
    <property type="evidence" value="ECO:0007669"/>
    <property type="project" value="InterPro"/>
</dbReference>
<dbReference type="GeneID" id="80818121"/>
<dbReference type="PANTHER" id="PTHR47739">
    <property type="entry name" value="TRNA1(VAL) (ADENINE(37)-N6)-METHYLTRANSFERASE"/>
    <property type="match status" value="1"/>
</dbReference>
<dbReference type="InterPro" id="IPR041698">
    <property type="entry name" value="Methyltransf_25"/>
</dbReference>